<feature type="transmembrane region" description="Helical" evidence="2">
    <location>
        <begin position="197"/>
        <end position="218"/>
    </location>
</feature>
<feature type="compositionally biased region" description="Polar residues" evidence="1">
    <location>
        <begin position="1"/>
        <end position="52"/>
    </location>
</feature>
<feature type="transmembrane region" description="Helical" evidence="2">
    <location>
        <begin position="265"/>
        <end position="284"/>
    </location>
</feature>
<gene>
    <name evidence="3" type="ORF">Cpir12675_003974</name>
</gene>
<evidence type="ECO:0000313" key="4">
    <source>
        <dbReference type="Proteomes" id="UP001583280"/>
    </source>
</evidence>
<feature type="region of interest" description="Disordered" evidence="1">
    <location>
        <begin position="1"/>
        <end position="64"/>
    </location>
</feature>
<feature type="transmembrane region" description="Helical" evidence="2">
    <location>
        <begin position="290"/>
        <end position="311"/>
    </location>
</feature>
<dbReference type="Proteomes" id="UP001583280">
    <property type="component" value="Unassembled WGS sequence"/>
</dbReference>
<proteinExistence type="predicted"/>
<protein>
    <submittedName>
        <fullName evidence="3">Uncharacterized protein</fullName>
    </submittedName>
</protein>
<name>A0ABR3Z1B7_9PEZI</name>
<evidence type="ECO:0000256" key="2">
    <source>
        <dbReference type="SAM" id="Phobius"/>
    </source>
</evidence>
<keyword evidence="4" id="KW-1185">Reference proteome</keyword>
<reference evidence="3 4" key="1">
    <citation type="journal article" date="2024" name="IMA Fungus">
        <title>IMA Genome - F19 : A genome assembly and annotation guide to empower mycologists, including annotated draft genome sequences of Ceratocystis pirilliformis, Diaporthe australafricana, Fusarium ophioides, Paecilomyces lecythidis, and Sporothrix stenoceras.</title>
        <authorList>
            <person name="Aylward J."/>
            <person name="Wilson A.M."/>
            <person name="Visagie C.M."/>
            <person name="Spraker J."/>
            <person name="Barnes I."/>
            <person name="Buitendag C."/>
            <person name="Ceriani C."/>
            <person name="Del Mar Angel L."/>
            <person name="du Plessis D."/>
            <person name="Fuchs T."/>
            <person name="Gasser K."/>
            <person name="Kramer D."/>
            <person name="Li W."/>
            <person name="Munsamy K."/>
            <person name="Piso A."/>
            <person name="Price J.L."/>
            <person name="Sonnekus B."/>
            <person name="Thomas C."/>
            <person name="van der Nest A."/>
            <person name="van Dijk A."/>
            <person name="van Heerden A."/>
            <person name="van Vuuren N."/>
            <person name="Yilmaz N."/>
            <person name="Duong T.A."/>
            <person name="van der Merwe N.A."/>
            <person name="Wingfield M.J."/>
            <person name="Wingfield B.D."/>
        </authorList>
    </citation>
    <scope>NUCLEOTIDE SEQUENCE [LARGE SCALE GENOMIC DNA]</scope>
    <source>
        <strain evidence="3 4">CMW 12675</strain>
    </source>
</reference>
<accession>A0ABR3Z1B7</accession>
<evidence type="ECO:0000256" key="1">
    <source>
        <dbReference type="SAM" id="MobiDB-lite"/>
    </source>
</evidence>
<organism evidence="3 4">
    <name type="scientific">Ceratocystis pirilliformis</name>
    <dbReference type="NCBI Taxonomy" id="259994"/>
    <lineage>
        <taxon>Eukaryota</taxon>
        <taxon>Fungi</taxon>
        <taxon>Dikarya</taxon>
        <taxon>Ascomycota</taxon>
        <taxon>Pezizomycotina</taxon>
        <taxon>Sordariomycetes</taxon>
        <taxon>Hypocreomycetidae</taxon>
        <taxon>Microascales</taxon>
        <taxon>Ceratocystidaceae</taxon>
        <taxon>Ceratocystis</taxon>
    </lineage>
</organism>
<dbReference type="EMBL" id="JAWDJO010000103">
    <property type="protein sequence ID" value="KAL1893818.1"/>
    <property type="molecule type" value="Genomic_DNA"/>
</dbReference>
<keyword evidence="2" id="KW-0812">Transmembrane</keyword>
<keyword evidence="2" id="KW-1133">Transmembrane helix</keyword>
<keyword evidence="2" id="KW-0472">Membrane</keyword>
<sequence>MAGSMNSSKNRQVSITSANIDALDSPSTQHTKLRSQTLIRKKPATSQATIQKQAKMEEVTGDSETEDAKVALGNDGNGSQCPLGKTLSISAHSRRVEVMAMALAVLSNLGGWWVGYTLLQEWAKPQLAGLVYHPQPKELAQLIGWRVFYTASAWLAACDAADIAAMGVLGASPTSFAPRLVLEFFTGGQVVTTAYPFGYVTILPAALICGTALNWLVFVPYVDIGLRPEDEELACFNPSTATLRETIVFNFWGYTTRTKVGLRRILAAMLSSGVGTCMLLQYGLKTTYQGAVAYSSIWVVAALLAGIGMGYTGKL</sequence>
<comment type="caution">
    <text evidence="3">The sequence shown here is derived from an EMBL/GenBank/DDBJ whole genome shotgun (WGS) entry which is preliminary data.</text>
</comment>
<evidence type="ECO:0000313" key="3">
    <source>
        <dbReference type="EMBL" id="KAL1893818.1"/>
    </source>
</evidence>